<gene>
    <name evidence="1" type="ORF">ARMGADRAFT_787147</name>
</gene>
<proteinExistence type="predicted"/>
<dbReference type="InParanoid" id="A0A2H3DMQ0"/>
<protein>
    <submittedName>
        <fullName evidence="1">Uncharacterized protein</fullName>
    </submittedName>
</protein>
<dbReference type="EMBL" id="KZ293652">
    <property type="protein sequence ID" value="PBK95124.1"/>
    <property type="molecule type" value="Genomic_DNA"/>
</dbReference>
<keyword evidence="2" id="KW-1185">Reference proteome</keyword>
<dbReference type="AlphaFoldDB" id="A0A2H3DMQ0"/>
<dbReference type="Gene3D" id="1.20.1280.50">
    <property type="match status" value="1"/>
</dbReference>
<dbReference type="InterPro" id="IPR032675">
    <property type="entry name" value="LRR_dom_sf"/>
</dbReference>
<evidence type="ECO:0000313" key="1">
    <source>
        <dbReference type="EMBL" id="PBK95124.1"/>
    </source>
</evidence>
<dbReference type="Proteomes" id="UP000217790">
    <property type="component" value="Unassembled WGS sequence"/>
</dbReference>
<sequence length="582" mass="66326">MTKLSDWVPCKECACPNHHLPSYEVNLQTKLSDNPDWARLSHSNDAPSPGEESALLAMISSCDSQLQSLELEESVLQTLFHDLKAQMKFLSHEMGTLRQQRGLISEAIRESRRILSPVRRLPSEILYRIFLDTIDFPVHYTQSGFNNIHWNFHPTENSLWSITGVSKRWRDVALTSPKLWSFVNISITDEAFDDLAYIRRLGLQLHRAIKYPLSVSICDIDAESLYDEIPPQLIAILFSFASSIRELHLYLPSVLLSDLTRLQLSSPSLESLVIICTDGIELPNYGQLRLFSFIPQLRLLKLVDVTNVQASFDLPWHLVKEYRSDHIFHFEYPPRDIGSRAQEHLVILRNLAQVEKCVLRLGDASEDEFEGSLFPLVCPQLRSLELSSWSIEDYTKPSAFQQVADRLTLPALSVLKVSCSEMDDEETEEVFTSICRLLLRSHSPITVFHLNHCQASSGDLLQLFHSVHTLEDVRLIDIRSRFVTTEVIEELTLDHSSSKALVLPRLRTLYISGTKFSSQCLIRMVKSRWGSGEQMHGVERLLTVKMCGKYSRADSFRETVLAELKGCTEGGFSFEIGPYVSK</sequence>
<reference evidence="2" key="1">
    <citation type="journal article" date="2017" name="Nat. Ecol. Evol.">
        <title>Genome expansion and lineage-specific genetic innovations in the forest pathogenic fungi Armillaria.</title>
        <authorList>
            <person name="Sipos G."/>
            <person name="Prasanna A.N."/>
            <person name="Walter M.C."/>
            <person name="O'Connor E."/>
            <person name="Balint B."/>
            <person name="Krizsan K."/>
            <person name="Kiss B."/>
            <person name="Hess J."/>
            <person name="Varga T."/>
            <person name="Slot J."/>
            <person name="Riley R."/>
            <person name="Boka B."/>
            <person name="Rigling D."/>
            <person name="Barry K."/>
            <person name="Lee J."/>
            <person name="Mihaltcheva S."/>
            <person name="LaButti K."/>
            <person name="Lipzen A."/>
            <person name="Waldron R."/>
            <person name="Moloney N.M."/>
            <person name="Sperisen C."/>
            <person name="Kredics L."/>
            <person name="Vagvoelgyi C."/>
            <person name="Patrignani A."/>
            <person name="Fitzpatrick D."/>
            <person name="Nagy I."/>
            <person name="Doyle S."/>
            <person name="Anderson J.B."/>
            <person name="Grigoriev I.V."/>
            <person name="Gueldener U."/>
            <person name="Muensterkoetter M."/>
            <person name="Nagy L.G."/>
        </authorList>
    </citation>
    <scope>NUCLEOTIDE SEQUENCE [LARGE SCALE GENOMIC DNA]</scope>
    <source>
        <strain evidence="2">Ar21-2</strain>
    </source>
</reference>
<dbReference type="STRING" id="47427.A0A2H3DMQ0"/>
<organism evidence="1 2">
    <name type="scientific">Armillaria gallica</name>
    <name type="common">Bulbous honey fungus</name>
    <name type="synonym">Armillaria bulbosa</name>
    <dbReference type="NCBI Taxonomy" id="47427"/>
    <lineage>
        <taxon>Eukaryota</taxon>
        <taxon>Fungi</taxon>
        <taxon>Dikarya</taxon>
        <taxon>Basidiomycota</taxon>
        <taxon>Agaricomycotina</taxon>
        <taxon>Agaricomycetes</taxon>
        <taxon>Agaricomycetidae</taxon>
        <taxon>Agaricales</taxon>
        <taxon>Marasmiineae</taxon>
        <taxon>Physalacriaceae</taxon>
        <taxon>Armillaria</taxon>
    </lineage>
</organism>
<evidence type="ECO:0000313" key="2">
    <source>
        <dbReference type="Proteomes" id="UP000217790"/>
    </source>
</evidence>
<accession>A0A2H3DMQ0</accession>
<dbReference type="OrthoDB" id="2269034at2759"/>
<dbReference type="OMA" id="WARLSHS"/>
<name>A0A2H3DMQ0_ARMGA</name>
<dbReference type="Gene3D" id="3.80.10.10">
    <property type="entry name" value="Ribonuclease Inhibitor"/>
    <property type="match status" value="1"/>
</dbReference>
<dbReference type="SUPFAM" id="SSF52047">
    <property type="entry name" value="RNI-like"/>
    <property type="match status" value="1"/>
</dbReference>